<reference evidence="1 2" key="1">
    <citation type="submission" date="2019-05" db="EMBL/GenBank/DDBJ databases">
        <authorList>
            <person name="Zhou X."/>
        </authorList>
    </citation>
    <scope>NUCLEOTIDE SEQUENCE [LARGE SCALE GENOMIC DNA]</scope>
    <source>
        <strain evidence="1 2">DSM 432</strain>
    </source>
</reference>
<gene>
    <name evidence="1" type="ORF">FBQ73_07625</name>
</gene>
<dbReference type="Proteomes" id="UP000305131">
    <property type="component" value="Unassembled WGS sequence"/>
</dbReference>
<dbReference type="AlphaFoldDB" id="A0A6C1KJE7"/>
<name>A0A6C1KJE7_XANAU</name>
<sequence length="250" mass="28143">MTDMAELQKRKMPLNLAIVHVDPDAFIANYMGWLEITKFITDLRAGETTVPADGKTPALTPAQLANGGVHNVANDAVFAFCMTAALKGDKAAVDKVEAALIDMMGKEYPGNFALWHFRTQIDTPITLEDFVGQAGKKMLLGDIPPPPLRAKENWSAGLRFFEKARKSNFVHEIMYPLALWHRAKWNETLEKGIAFLKHIEDTVPVLRETLEEKRNDQPFIANILLKNAFGVDMELTEEYEGFLRSLARRD</sequence>
<comment type="caution">
    <text evidence="1">The sequence shown here is derived from an EMBL/GenBank/DDBJ whole genome shotgun (WGS) entry which is preliminary data.</text>
</comment>
<evidence type="ECO:0000313" key="1">
    <source>
        <dbReference type="EMBL" id="TLX43951.1"/>
    </source>
</evidence>
<dbReference type="EMBL" id="VAUP01000015">
    <property type="protein sequence ID" value="TLX43951.1"/>
    <property type="molecule type" value="Genomic_DNA"/>
</dbReference>
<dbReference type="RefSeq" id="WP_138398860.1">
    <property type="nucleotide sequence ID" value="NZ_JBAFVI010000001.1"/>
</dbReference>
<organism evidence="1 2">
    <name type="scientific">Xanthobacter autotrophicus</name>
    <dbReference type="NCBI Taxonomy" id="280"/>
    <lineage>
        <taxon>Bacteria</taxon>
        <taxon>Pseudomonadati</taxon>
        <taxon>Pseudomonadota</taxon>
        <taxon>Alphaproteobacteria</taxon>
        <taxon>Hyphomicrobiales</taxon>
        <taxon>Xanthobacteraceae</taxon>
        <taxon>Xanthobacter</taxon>
    </lineage>
</organism>
<proteinExistence type="predicted"/>
<protein>
    <submittedName>
        <fullName evidence="1">Uncharacterized protein</fullName>
    </submittedName>
</protein>
<evidence type="ECO:0000313" key="2">
    <source>
        <dbReference type="Proteomes" id="UP000305131"/>
    </source>
</evidence>
<dbReference type="OrthoDB" id="8438227at2"/>
<dbReference type="GeneID" id="95773320"/>
<accession>A0A6C1KJE7</accession>